<dbReference type="EMBL" id="BARS01053816">
    <property type="protein sequence ID" value="GAG43097.1"/>
    <property type="molecule type" value="Genomic_DNA"/>
</dbReference>
<proteinExistence type="predicted"/>
<sequence length="81" mass="8290">MPHATAAALAGGLRERGRFVALLDLDPQGCLSLLSPGVEQISPQSLPKALRGQAGMDYVLIDTPPALGDAVRIAVQAADGV</sequence>
<dbReference type="Gene3D" id="3.40.50.300">
    <property type="entry name" value="P-loop containing nucleotide triphosphate hydrolases"/>
    <property type="match status" value="1"/>
</dbReference>
<reference evidence="1" key="1">
    <citation type="journal article" date="2014" name="Front. Microbiol.">
        <title>High frequency of phylogenetically diverse reductive dehalogenase-homologous genes in deep subseafloor sedimentary metagenomes.</title>
        <authorList>
            <person name="Kawai M."/>
            <person name="Futagami T."/>
            <person name="Toyoda A."/>
            <person name="Takaki Y."/>
            <person name="Nishi S."/>
            <person name="Hori S."/>
            <person name="Arai W."/>
            <person name="Tsubouchi T."/>
            <person name="Morono Y."/>
            <person name="Uchiyama I."/>
            <person name="Ito T."/>
            <person name="Fujiyama A."/>
            <person name="Inagaki F."/>
            <person name="Takami H."/>
        </authorList>
    </citation>
    <scope>NUCLEOTIDE SEQUENCE</scope>
    <source>
        <strain evidence="1">Expedition CK06-06</strain>
    </source>
</reference>
<evidence type="ECO:0000313" key="1">
    <source>
        <dbReference type="EMBL" id="GAG43097.1"/>
    </source>
</evidence>
<comment type="caution">
    <text evidence="1">The sequence shown here is derived from an EMBL/GenBank/DDBJ whole genome shotgun (WGS) entry which is preliminary data.</text>
</comment>
<organism evidence="1">
    <name type="scientific">marine sediment metagenome</name>
    <dbReference type="NCBI Taxonomy" id="412755"/>
    <lineage>
        <taxon>unclassified sequences</taxon>
        <taxon>metagenomes</taxon>
        <taxon>ecological metagenomes</taxon>
    </lineage>
</organism>
<dbReference type="InterPro" id="IPR027417">
    <property type="entry name" value="P-loop_NTPase"/>
</dbReference>
<dbReference type="SUPFAM" id="SSF52540">
    <property type="entry name" value="P-loop containing nucleoside triphosphate hydrolases"/>
    <property type="match status" value="1"/>
</dbReference>
<gene>
    <name evidence="1" type="ORF">S01H1_79778</name>
</gene>
<name>X0Y724_9ZZZZ</name>
<dbReference type="AlphaFoldDB" id="X0Y724"/>
<protein>
    <recommendedName>
        <fullName evidence="2">AAA domain-containing protein</fullName>
    </recommendedName>
</protein>
<evidence type="ECO:0008006" key="2">
    <source>
        <dbReference type="Google" id="ProtNLM"/>
    </source>
</evidence>
<accession>X0Y724</accession>